<keyword evidence="1" id="KW-0433">Leucine-rich repeat</keyword>
<evidence type="ECO:0000256" key="3">
    <source>
        <dbReference type="SAM" id="MobiDB-lite"/>
    </source>
</evidence>
<feature type="region of interest" description="Disordered" evidence="3">
    <location>
        <begin position="216"/>
        <end position="239"/>
    </location>
</feature>
<dbReference type="AlphaFoldDB" id="A0A653DY77"/>
<protein>
    <submittedName>
        <fullName evidence="4">Uncharacterized protein</fullName>
    </submittedName>
</protein>
<organism evidence="4 5">
    <name type="scientific">Callosobruchus maculatus</name>
    <name type="common">Southern cowpea weevil</name>
    <name type="synonym">Pulse bruchid</name>
    <dbReference type="NCBI Taxonomy" id="64391"/>
    <lineage>
        <taxon>Eukaryota</taxon>
        <taxon>Metazoa</taxon>
        <taxon>Ecdysozoa</taxon>
        <taxon>Arthropoda</taxon>
        <taxon>Hexapoda</taxon>
        <taxon>Insecta</taxon>
        <taxon>Pterygota</taxon>
        <taxon>Neoptera</taxon>
        <taxon>Endopterygota</taxon>
        <taxon>Coleoptera</taxon>
        <taxon>Polyphaga</taxon>
        <taxon>Cucujiformia</taxon>
        <taxon>Chrysomeloidea</taxon>
        <taxon>Chrysomelidae</taxon>
        <taxon>Bruchinae</taxon>
        <taxon>Bruchini</taxon>
        <taxon>Callosobruchus</taxon>
    </lineage>
</organism>
<keyword evidence="2" id="KW-0677">Repeat</keyword>
<dbReference type="InterPro" id="IPR025875">
    <property type="entry name" value="Leu-rich_rpt_4"/>
</dbReference>
<dbReference type="EMBL" id="CAACVG010015644">
    <property type="protein sequence ID" value="VEN64650.1"/>
    <property type="molecule type" value="Genomic_DNA"/>
</dbReference>
<sequence length="239" mass="28672">MNQLSYSKQFEKDFRRAKFEQMKWSNEEEVIRINRNRREDWYSKYELNFSEGFDMTLRKTVFGEYVDTFNWQQEQDSYLNENKLLITNYQMKHFTSKEKEKFEKNNMLFDDSLDLLIDTINKREIVEDGWLKRSLEGVRLLNFYVKRIDYGLKSFVNLQVLILVGNNIRDIEGCNLPRCLVFLELYNNFIQSIQNLVKKVPKSLLHLGLGRNRLNDGATRERRKQNQLPAGFEPAPPKF</sequence>
<proteinExistence type="predicted"/>
<name>A0A653DY77_CALMS</name>
<evidence type="ECO:0000313" key="5">
    <source>
        <dbReference type="Proteomes" id="UP000410492"/>
    </source>
</evidence>
<evidence type="ECO:0000256" key="1">
    <source>
        <dbReference type="ARBA" id="ARBA00022614"/>
    </source>
</evidence>
<dbReference type="Gene3D" id="3.80.10.10">
    <property type="entry name" value="Ribonuclease Inhibitor"/>
    <property type="match status" value="1"/>
</dbReference>
<keyword evidence="5" id="KW-1185">Reference proteome</keyword>
<gene>
    <name evidence="4" type="ORF">CALMAC_LOCUS21132</name>
</gene>
<reference evidence="4 5" key="1">
    <citation type="submission" date="2019-01" db="EMBL/GenBank/DDBJ databases">
        <authorList>
            <person name="Sayadi A."/>
        </authorList>
    </citation>
    <scope>NUCLEOTIDE SEQUENCE [LARGE SCALE GENOMIC DNA]</scope>
</reference>
<dbReference type="Proteomes" id="UP000410492">
    <property type="component" value="Unassembled WGS sequence"/>
</dbReference>
<evidence type="ECO:0000313" key="4">
    <source>
        <dbReference type="EMBL" id="VEN64650.1"/>
    </source>
</evidence>
<evidence type="ECO:0000256" key="2">
    <source>
        <dbReference type="ARBA" id="ARBA00022737"/>
    </source>
</evidence>
<dbReference type="SUPFAM" id="SSF52058">
    <property type="entry name" value="L domain-like"/>
    <property type="match status" value="1"/>
</dbReference>
<dbReference type="OrthoDB" id="676979at2759"/>
<dbReference type="PROSITE" id="PS51450">
    <property type="entry name" value="LRR"/>
    <property type="match status" value="1"/>
</dbReference>
<dbReference type="Pfam" id="PF12799">
    <property type="entry name" value="LRR_4"/>
    <property type="match status" value="1"/>
</dbReference>
<dbReference type="InterPro" id="IPR001611">
    <property type="entry name" value="Leu-rich_rpt"/>
</dbReference>
<dbReference type="InterPro" id="IPR032675">
    <property type="entry name" value="LRR_dom_sf"/>
</dbReference>
<accession>A0A653DY77</accession>